<evidence type="ECO:0000256" key="2">
    <source>
        <dbReference type="ARBA" id="ARBA00004141"/>
    </source>
</evidence>
<keyword evidence="8 14" id="KW-0472">Membrane</keyword>
<dbReference type="InterPro" id="IPR047113">
    <property type="entry name" value="PA2G4/ARX1"/>
</dbReference>
<dbReference type="GO" id="GO:0016020">
    <property type="term" value="C:membrane"/>
    <property type="evidence" value="ECO:0007669"/>
    <property type="project" value="UniProtKB-SubCell"/>
</dbReference>
<feature type="region of interest" description="Disordered" evidence="15">
    <location>
        <begin position="782"/>
        <end position="817"/>
    </location>
</feature>
<keyword evidence="4" id="KW-0217">Developmental protein</keyword>
<dbReference type="GO" id="GO:0003723">
    <property type="term" value="F:RNA binding"/>
    <property type="evidence" value="ECO:0007669"/>
    <property type="project" value="UniProtKB-KW"/>
</dbReference>
<evidence type="ECO:0000256" key="1">
    <source>
        <dbReference type="ARBA" id="ARBA00004123"/>
    </source>
</evidence>
<keyword evidence="6 14" id="KW-0812">Transmembrane</keyword>
<feature type="repeat" description="Solcar" evidence="14">
    <location>
        <begin position="108"/>
        <end position="192"/>
    </location>
</feature>
<dbReference type="FunFam" id="1.50.40.10:FF:000082">
    <property type="entry name" value="Mitochondrial succinate-fumarate transporter 1"/>
    <property type="match status" value="1"/>
</dbReference>
<sequence length="817" mass="90009">MADQKDQKKPNQSIPPYMKAISGSIGGTVEACCLQPIDVIKTRLQLDRSGAYKGIVHCGTTVARTEGVRALWKGLTPFATHMTLKYALRMGSNAMFQTALKDSETGKLSNAGRVFSGFGAGVLEALVVKIRLQQQKGLSPELLKYKGPIHCARMIIREEGLLGLWAGAAPTVMRNGTNQAAMFTAKNAFDGLLWKKQEGDGKVLQPWQSMISGFLAGTAGPVFTGPFDVVKTRLMAQSRSPSGELKYKGMIHAIRTIYSEEGLRALWKGLLPRLMRIPPGQAIMWAVGRGKPNQTKINVGLLQESSSPFFSIKGRGGDRTKFPQPILFHFSFDFHCLRDPGGLIWEFRGIRAASCPFVWGYFSNTLGSPLRPPSFHVPSHCCVAEVSGSLEDLLLRPLRRPWLGFGRGGAPSIVIAIIFIVVRIHPETMSDEEREEKELDLSSPEVVTKYKSAAEIVNKALQLVLSECKPKAKIVDICEKSDSFIREQSGNMYKNVKKKIERGVAFPTCISVNNTVCHFSPLASDETVLEEGDILKIDMGCHIDGFIAVVAHTHVLKDGPVTGRQADVIAAANTAAEVALRLVRPGRKNKDVTDAIQKVAAAYDCKIVEGVLSHQLKQFVIDGNKVVLSISNPETRVDDAEFEENEVYAIDIVTSTGEGKPKLLDEKQTTIYKRAVDKNYHLKMKASRFIFSEISQKFPIMPFTARALEEKRARLGLLECVNHDLLQPYPVLHEKPGDCVAHIKFTVLLMPNGSDRITSHPLQDLQPSKTIDDPEIKAWLALGTKTKKKGGGKKKKGKKGDKAEESTEAEPMDESRE</sequence>
<dbReference type="GO" id="GO:0051302">
    <property type="term" value="P:regulation of cell division"/>
    <property type="evidence" value="ECO:0007669"/>
    <property type="project" value="UniProtKB-ARBA"/>
</dbReference>
<evidence type="ECO:0000256" key="10">
    <source>
        <dbReference type="ARBA" id="ARBA00023274"/>
    </source>
</evidence>
<dbReference type="GO" id="GO:0009734">
    <property type="term" value="P:auxin-activated signaling pathway"/>
    <property type="evidence" value="ECO:0007669"/>
    <property type="project" value="UniProtKB-KW"/>
</dbReference>
<evidence type="ECO:0000313" key="18">
    <source>
        <dbReference type="Proteomes" id="UP000823749"/>
    </source>
</evidence>
<feature type="compositionally biased region" description="Basic residues" evidence="15">
    <location>
        <begin position="785"/>
        <end position="799"/>
    </location>
</feature>
<feature type="repeat" description="Solcar" evidence="14">
    <location>
        <begin position="204"/>
        <end position="294"/>
    </location>
</feature>
<dbReference type="PANTHER" id="PTHR10804:SF11">
    <property type="entry name" value="PROLIFERATION-ASSOCIATED PROTEIN 2G4"/>
    <property type="match status" value="1"/>
</dbReference>
<comment type="subcellular location">
    <subcellularLocation>
        <location evidence="2">Membrane</location>
        <topology evidence="2">Multi-pass membrane protein</topology>
    </subcellularLocation>
    <subcellularLocation>
        <location evidence="1">Nucleus</location>
    </subcellularLocation>
</comment>
<dbReference type="CDD" id="cd01089">
    <property type="entry name" value="PA2G4-like"/>
    <property type="match status" value="1"/>
</dbReference>
<dbReference type="InterPro" id="IPR001714">
    <property type="entry name" value="Pept_M24_MAP"/>
</dbReference>
<evidence type="ECO:0000256" key="7">
    <source>
        <dbReference type="ARBA" id="ARBA00022884"/>
    </source>
</evidence>
<keyword evidence="5" id="KW-0698">rRNA processing</keyword>
<dbReference type="PRINTS" id="PR00599">
    <property type="entry name" value="MAPEPTIDASE"/>
</dbReference>
<dbReference type="SUPFAM" id="SSF46785">
    <property type="entry name" value="Winged helix' DNA-binding domain"/>
    <property type="match status" value="1"/>
</dbReference>
<evidence type="ECO:0000256" key="5">
    <source>
        <dbReference type="ARBA" id="ARBA00022552"/>
    </source>
</evidence>
<accession>A0AAV6KE25</accession>
<dbReference type="NCBIfam" id="TIGR00495">
    <property type="entry name" value="crvDNA_42K"/>
    <property type="match status" value="1"/>
</dbReference>
<keyword evidence="11" id="KW-0927">Auxin signaling pathway</keyword>
<dbReference type="FunFam" id="1.10.10.10:FF:000029">
    <property type="entry name" value="Proliferation-associated 2G4, a"/>
    <property type="match status" value="1"/>
</dbReference>
<gene>
    <name evidence="17" type="ORF">RHGRI_015514</name>
</gene>
<evidence type="ECO:0000256" key="14">
    <source>
        <dbReference type="PROSITE-ProRule" id="PRU00282"/>
    </source>
</evidence>
<dbReference type="GO" id="GO:0006364">
    <property type="term" value="P:rRNA processing"/>
    <property type="evidence" value="ECO:0007669"/>
    <property type="project" value="UniProtKB-KW"/>
</dbReference>
<dbReference type="InterPro" id="IPR004545">
    <property type="entry name" value="PA2G4"/>
</dbReference>
<evidence type="ECO:0000256" key="8">
    <source>
        <dbReference type="ARBA" id="ARBA00023136"/>
    </source>
</evidence>
<evidence type="ECO:0000256" key="6">
    <source>
        <dbReference type="ARBA" id="ARBA00022692"/>
    </source>
</evidence>
<evidence type="ECO:0000256" key="9">
    <source>
        <dbReference type="ARBA" id="ARBA00023242"/>
    </source>
</evidence>
<evidence type="ECO:0000256" key="12">
    <source>
        <dbReference type="ARBA" id="ARBA00055717"/>
    </source>
</evidence>
<evidence type="ECO:0000256" key="4">
    <source>
        <dbReference type="ARBA" id="ARBA00022473"/>
    </source>
</evidence>
<dbReference type="Gene3D" id="1.50.40.10">
    <property type="entry name" value="Mitochondrial carrier domain"/>
    <property type="match status" value="1"/>
</dbReference>
<dbReference type="Pfam" id="PF00153">
    <property type="entry name" value="Mito_carr"/>
    <property type="match status" value="3"/>
</dbReference>
<evidence type="ECO:0000256" key="3">
    <source>
        <dbReference type="ARBA" id="ARBA00007319"/>
    </source>
</evidence>
<dbReference type="PANTHER" id="PTHR10804">
    <property type="entry name" value="PROTEASE FAMILY M24 METHIONYL AMINOPEPTIDASE, AMINOPEPTIDASE P"/>
    <property type="match status" value="1"/>
</dbReference>
<keyword evidence="7" id="KW-0694">RNA-binding</keyword>
<dbReference type="InterPro" id="IPR018108">
    <property type="entry name" value="MCP_transmembrane"/>
</dbReference>
<name>A0AAV6KE25_9ERIC</name>
<keyword evidence="18" id="KW-1185">Reference proteome</keyword>
<comment type="similarity">
    <text evidence="3">Belongs to the peptidase M24 family.</text>
</comment>
<proteinExistence type="inferred from homology"/>
<dbReference type="Proteomes" id="UP000823749">
    <property type="component" value="Chromosome 5"/>
</dbReference>
<reference evidence="17" key="1">
    <citation type="submission" date="2020-08" db="EMBL/GenBank/DDBJ databases">
        <title>Plant Genome Project.</title>
        <authorList>
            <person name="Zhang R.-G."/>
        </authorList>
    </citation>
    <scope>NUCLEOTIDE SEQUENCE</scope>
    <source>
        <strain evidence="17">WSP0</strain>
        <tissue evidence="17">Leaf</tissue>
    </source>
</reference>
<dbReference type="InterPro" id="IPR036390">
    <property type="entry name" value="WH_DNA-bd_sf"/>
</dbReference>
<keyword evidence="10" id="KW-0687">Ribonucleoprotein</keyword>
<dbReference type="InterPro" id="IPR023395">
    <property type="entry name" value="MCP_dom_sf"/>
</dbReference>
<dbReference type="InterPro" id="IPR036005">
    <property type="entry name" value="Creatinase/aminopeptidase-like"/>
</dbReference>
<dbReference type="EMBL" id="JACTNZ010000005">
    <property type="protein sequence ID" value="KAG5550584.1"/>
    <property type="molecule type" value="Genomic_DNA"/>
</dbReference>
<dbReference type="AlphaFoldDB" id="A0AAV6KE25"/>
<comment type="caution">
    <text evidence="17">The sequence shown here is derived from an EMBL/GenBank/DDBJ whole genome shotgun (WGS) entry which is preliminary data.</text>
</comment>
<comment type="function">
    <text evidence="12">Binds RNA. Associates with 28S, 18S and 5.8S mature rRNAs, several rRNA precursors and probably U3 small nucleolar RNA. May be involved in regulation of intermediate and late steps of rRNA processing. May be involved in ribosome assembly. Required for expression of cell cycle genes such as CYCD3-1, RNR2A and CDKB1-1. Promotes, in a dose- and auxin-dependent manner, organ growth by stimulating both cell proliferation and expansion, via the regulation of RBR1 levels.</text>
</comment>
<dbReference type="FunFam" id="3.90.230.10:FF:000012">
    <property type="entry name" value="ERBB-3 BINDING PROTEIN 1"/>
    <property type="match status" value="1"/>
</dbReference>
<dbReference type="GO" id="GO:1990904">
    <property type="term" value="C:ribonucleoprotein complex"/>
    <property type="evidence" value="ECO:0007669"/>
    <property type="project" value="UniProtKB-KW"/>
</dbReference>
<dbReference type="SUPFAM" id="SSF55920">
    <property type="entry name" value="Creatinase/aminopeptidase"/>
    <property type="match status" value="1"/>
</dbReference>
<dbReference type="GO" id="GO:0001558">
    <property type="term" value="P:regulation of cell growth"/>
    <property type="evidence" value="ECO:0007669"/>
    <property type="project" value="UniProtKB-ARBA"/>
</dbReference>
<keyword evidence="9" id="KW-0539">Nucleus</keyword>
<evidence type="ECO:0000256" key="13">
    <source>
        <dbReference type="ARBA" id="ARBA00073371"/>
    </source>
</evidence>
<dbReference type="Gene3D" id="1.10.10.10">
    <property type="entry name" value="Winged helix-like DNA-binding domain superfamily/Winged helix DNA-binding domain"/>
    <property type="match status" value="1"/>
</dbReference>
<evidence type="ECO:0000256" key="15">
    <source>
        <dbReference type="SAM" id="MobiDB-lite"/>
    </source>
</evidence>
<feature type="compositionally biased region" description="Acidic residues" evidence="15">
    <location>
        <begin position="806"/>
        <end position="817"/>
    </location>
</feature>
<evidence type="ECO:0000313" key="17">
    <source>
        <dbReference type="EMBL" id="KAG5550584.1"/>
    </source>
</evidence>
<dbReference type="GO" id="GO:0005634">
    <property type="term" value="C:nucleus"/>
    <property type="evidence" value="ECO:0007669"/>
    <property type="project" value="UniProtKB-SubCell"/>
</dbReference>
<dbReference type="Gene3D" id="3.90.230.10">
    <property type="entry name" value="Creatinase/methionine aminopeptidase superfamily"/>
    <property type="match status" value="1"/>
</dbReference>
<protein>
    <recommendedName>
        <fullName evidence="13">ERBB-3 BINDING PROTEIN 1</fullName>
    </recommendedName>
</protein>
<dbReference type="Pfam" id="PF00557">
    <property type="entry name" value="Peptidase_M24"/>
    <property type="match status" value="1"/>
</dbReference>
<feature type="domain" description="Peptidase M24" evidence="16">
    <location>
        <begin position="449"/>
        <end position="651"/>
    </location>
</feature>
<dbReference type="InterPro" id="IPR000994">
    <property type="entry name" value="Pept_M24"/>
</dbReference>
<evidence type="ECO:0000256" key="11">
    <source>
        <dbReference type="ARBA" id="ARBA00023294"/>
    </source>
</evidence>
<dbReference type="InterPro" id="IPR036388">
    <property type="entry name" value="WH-like_DNA-bd_sf"/>
</dbReference>
<organism evidence="17 18">
    <name type="scientific">Rhododendron griersonianum</name>
    <dbReference type="NCBI Taxonomy" id="479676"/>
    <lineage>
        <taxon>Eukaryota</taxon>
        <taxon>Viridiplantae</taxon>
        <taxon>Streptophyta</taxon>
        <taxon>Embryophyta</taxon>
        <taxon>Tracheophyta</taxon>
        <taxon>Spermatophyta</taxon>
        <taxon>Magnoliopsida</taxon>
        <taxon>eudicotyledons</taxon>
        <taxon>Gunneridae</taxon>
        <taxon>Pentapetalae</taxon>
        <taxon>asterids</taxon>
        <taxon>Ericales</taxon>
        <taxon>Ericaceae</taxon>
        <taxon>Ericoideae</taxon>
        <taxon>Rhodoreae</taxon>
        <taxon>Rhododendron</taxon>
    </lineage>
</organism>
<feature type="repeat" description="Solcar" evidence="14">
    <location>
        <begin position="14"/>
        <end position="99"/>
    </location>
</feature>
<dbReference type="SUPFAM" id="SSF103506">
    <property type="entry name" value="Mitochondrial carrier"/>
    <property type="match status" value="1"/>
</dbReference>
<evidence type="ECO:0000259" key="16">
    <source>
        <dbReference type="Pfam" id="PF00557"/>
    </source>
</evidence>
<dbReference type="PROSITE" id="PS50920">
    <property type="entry name" value="SOLCAR"/>
    <property type="match status" value="3"/>
</dbReference>